<dbReference type="Proteomes" id="UP000808349">
    <property type="component" value="Unassembled WGS sequence"/>
</dbReference>
<name>A0A9D7SB82_9BACT</name>
<accession>A0A9D7SB82</accession>
<dbReference type="EMBL" id="JADKFW010000007">
    <property type="protein sequence ID" value="MBK9718039.1"/>
    <property type="molecule type" value="Genomic_DNA"/>
</dbReference>
<dbReference type="Gene3D" id="3.60.20.10">
    <property type="entry name" value="Glutamine Phosphoribosylpyrophosphate, subunit 1, domain 1"/>
    <property type="match status" value="1"/>
</dbReference>
<dbReference type="InterPro" id="IPR010430">
    <property type="entry name" value="DUF1028"/>
</dbReference>
<feature type="signal peptide" evidence="1">
    <location>
        <begin position="1"/>
        <end position="21"/>
    </location>
</feature>
<evidence type="ECO:0000256" key="1">
    <source>
        <dbReference type="SAM" id="SignalP"/>
    </source>
</evidence>
<sequence>MMKYFFCNFFCFIFLSIKVIGQDTFSMIAVDSATGEIGSAGASCVDLIPIGYATSFLSDLIPGIGGANTQAAYLSLNQRNAKTRINRKDSAHIVLDWLIQNDAEANPEIRQYGIVTFVGGSPQAAAYTGNDCLDYKGHRVGSDYSIQGNILLGPEVLDSMEARFVRSGGSLACRLMYAMQGSNVVGADSRCAANGTSSLFAFLKVTKPSDVINKPYISLGVKTADGAGIEPIDSLQKLFDISGINCGLSGNQELSKHQRIRLQVNPIQNYIEFICEKDLDMNSMKIELSDLQGKNIQVQHMEQQGSILRIFPSVIEAGFYLITVQENDQVSSFKIIKQ</sequence>
<dbReference type="NCBIfam" id="TIGR04183">
    <property type="entry name" value="Por_Secre_tail"/>
    <property type="match status" value="1"/>
</dbReference>
<dbReference type="SUPFAM" id="SSF56235">
    <property type="entry name" value="N-terminal nucleophile aminohydrolases (Ntn hydrolases)"/>
    <property type="match status" value="1"/>
</dbReference>
<evidence type="ECO:0000313" key="3">
    <source>
        <dbReference type="Proteomes" id="UP000808349"/>
    </source>
</evidence>
<dbReference type="AlphaFoldDB" id="A0A9D7SB82"/>
<comment type="caution">
    <text evidence="2">The sequence shown here is derived from an EMBL/GenBank/DDBJ whole genome shotgun (WGS) entry which is preliminary data.</text>
</comment>
<gene>
    <name evidence="2" type="ORF">IPO85_11105</name>
</gene>
<protein>
    <submittedName>
        <fullName evidence="2">DUF1028 domain-containing protein</fullName>
    </submittedName>
</protein>
<dbReference type="Pfam" id="PF06267">
    <property type="entry name" value="DUF1028"/>
    <property type="match status" value="1"/>
</dbReference>
<proteinExistence type="predicted"/>
<dbReference type="PANTHER" id="PTHR39328:SF1">
    <property type="entry name" value="BLL2871 PROTEIN"/>
    <property type="match status" value="1"/>
</dbReference>
<dbReference type="InterPro" id="IPR026444">
    <property type="entry name" value="Secre_tail"/>
</dbReference>
<dbReference type="PANTHER" id="PTHR39328">
    <property type="entry name" value="BLL2871 PROTEIN"/>
    <property type="match status" value="1"/>
</dbReference>
<organism evidence="2 3">
    <name type="scientific">Candidatus Defluviibacterium haderslevense</name>
    <dbReference type="NCBI Taxonomy" id="2981993"/>
    <lineage>
        <taxon>Bacteria</taxon>
        <taxon>Pseudomonadati</taxon>
        <taxon>Bacteroidota</taxon>
        <taxon>Saprospiria</taxon>
        <taxon>Saprospirales</taxon>
        <taxon>Saprospiraceae</taxon>
        <taxon>Candidatus Defluviibacterium</taxon>
    </lineage>
</organism>
<feature type="chain" id="PRO_5039414949" evidence="1">
    <location>
        <begin position="22"/>
        <end position="338"/>
    </location>
</feature>
<reference evidence="2 3" key="1">
    <citation type="submission" date="2020-10" db="EMBL/GenBank/DDBJ databases">
        <title>Connecting structure to function with the recovery of over 1000 high-quality activated sludge metagenome-assembled genomes encoding full-length rRNA genes using long-read sequencing.</title>
        <authorList>
            <person name="Singleton C.M."/>
            <person name="Petriglieri F."/>
            <person name="Kristensen J.M."/>
            <person name="Kirkegaard R.H."/>
            <person name="Michaelsen T.Y."/>
            <person name="Andersen M.H."/>
            <person name="Karst S.M."/>
            <person name="Dueholm M.S."/>
            <person name="Nielsen P.H."/>
            <person name="Albertsen M."/>
        </authorList>
    </citation>
    <scope>NUCLEOTIDE SEQUENCE [LARGE SCALE GENOMIC DNA]</scope>
    <source>
        <strain evidence="2">Ribe_18-Q3-R11-54_BAT3C.373</strain>
    </source>
</reference>
<dbReference type="InterPro" id="IPR029055">
    <property type="entry name" value="Ntn_hydrolases_N"/>
</dbReference>
<evidence type="ECO:0000313" key="2">
    <source>
        <dbReference type="EMBL" id="MBK9718039.1"/>
    </source>
</evidence>
<keyword evidence="1" id="KW-0732">Signal</keyword>